<evidence type="ECO:0008006" key="3">
    <source>
        <dbReference type="Google" id="ProtNLM"/>
    </source>
</evidence>
<dbReference type="STRING" id="48936.NJ75_04601"/>
<dbReference type="InterPro" id="IPR021508">
    <property type="entry name" value="Gp17-like"/>
</dbReference>
<proteinExistence type="predicted"/>
<evidence type="ECO:0000313" key="1">
    <source>
        <dbReference type="EMBL" id="KHS41648.1"/>
    </source>
</evidence>
<sequence length="131" mass="14046">MEIPFRAVLIDWLANDPALGAALNAVVEEAPSRVALPWLALTASASTNWGTKTLAGREIRVALELNFRSDDPLGCAALVAAIEARVESLPYDQAASGFRIASLAMLKARAEQRGEAVRVVVLEYRARVMAA</sequence>
<name>A0A0B8Z5Z3_9SPHN</name>
<organism evidence="1 2">
    <name type="scientific">Novosphingobium subterraneum</name>
    <dbReference type="NCBI Taxonomy" id="48936"/>
    <lineage>
        <taxon>Bacteria</taxon>
        <taxon>Pseudomonadati</taxon>
        <taxon>Pseudomonadota</taxon>
        <taxon>Alphaproteobacteria</taxon>
        <taxon>Sphingomonadales</taxon>
        <taxon>Sphingomonadaceae</taxon>
        <taxon>Novosphingobium</taxon>
    </lineage>
</organism>
<dbReference type="AlphaFoldDB" id="A0A0B8Z5Z3"/>
<dbReference type="EMBL" id="JRVC01000038">
    <property type="protein sequence ID" value="KHS41648.1"/>
    <property type="molecule type" value="Genomic_DNA"/>
</dbReference>
<dbReference type="PATRIC" id="fig|48936.3.peg.4635"/>
<gene>
    <name evidence="1" type="ORF">NJ75_04601</name>
</gene>
<keyword evidence="2" id="KW-1185">Reference proteome</keyword>
<dbReference type="InterPro" id="IPR053745">
    <property type="entry name" value="Viral_Tail_Comp_sf"/>
</dbReference>
<comment type="caution">
    <text evidence="1">The sequence shown here is derived from an EMBL/GenBank/DDBJ whole genome shotgun (WGS) entry which is preliminary data.</text>
</comment>
<evidence type="ECO:0000313" key="2">
    <source>
        <dbReference type="Proteomes" id="UP000031338"/>
    </source>
</evidence>
<dbReference type="Gene3D" id="3.30.2000.30">
    <property type="match status" value="1"/>
</dbReference>
<dbReference type="Proteomes" id="UP000031338">
    <property type="component" value="Unassembled WGS sequence"/>
</dbReference>
<reference evidence="1 2" key="1">
    <citation type="submission" date="2014-10" db="EMBL/GenBank/DDBJ databases">
        <title>Draft genome sequence of Novosphingobium subterraneum DSM 12447.</title>
        <authorList>
            <person name="Gan H.M."/>
            <person name="Gan H.Y."/>
            <person name="Savka M.A."/>
        </authorList>
    </citation>
    <scope>NUCLEOTIDE SEQUENCE [LARGE SCALE GENOMIC DNA]</scope>
    <source>
        <strain evidence="1 2">DSM 12447</strain>
    </source>
</reference>
<dbReference type="RefSeq" id="WP_039338597.1">
    <property type="nucleotide sequence ID" value="NZ_JRVC01000038.1"/>
</dbReference>
<protein>
    <recommendedName>
        <fullName evidence="3">DUF3168 domain-containing protein</fullName>
    </recommendedName>
</protein>
<dbReference type="Pfam" id="PF11367">
    <property type="entry name" value="Tail_completion_gp17"/>
    <property type="match status" value="1"/>
</dbReference>
<accession>A0A0B8Z5Z3</accession>